<accession>W0QB16</accession>
<dbReference type="AlphaFoldDB" id="W0QB16"/>
<dbReference type="HOGENOM" id="CLU_3253743_0_0_6"/>
<proteinExistence type="predicted"/>
<dbReference type="KEGG" id="mvi:X808_9640"/>
<dbReference type="PATRIC" id="fig|1433287.3.peg.961"/>
<dbReference type="Proteomes" id="UP000066995">
    <property type="component" value="Chromosome"/>
</dbReference>
<dbReference type="EMBL" id="CP006943">
    <property type="protein sequence ID" value="AHG75487.1"/>
    <property type="molecule type" value="Genomic_DNA"/>
</dbReference>
<sequence>MRADYTDKRVGCKLSKQTFSLFANKINKRLDFSYILQKMRKSNRL</sequence>
<keyword evidence="2" id="KW-1185">Reference proteome</keyword>
<evidence type="ECO:0000313" key="1">
    <source>
        <dbReference type="EMBL" id="AHG75487.1"/>
    </source>
</evidence>
<organism evidence="1 2">
    <name type="scientific">Mannheimia varigena USDA-ARS-USMARC-1296</name>
    <dbReference type="NCBI Taxonomy" id="1433287"/>
    <lineage>
        <taxon>Bacteria</taxon>
        <taxon>Pseudomonadati</taxon>
        <taxon>Pseudomonadota</taxon>
        <taxon>Gammaproteobacteria</taxon>
        <taxon>Pasteurellales</taxon>
        <taxon>Pasteurellaceae</taxon>
        <taxon>Mannheimia</taxon>
    </lineage>
</organism>
<name>W0QB16_9PAST</name>
<reference evidence="1 2" key="1">
    <citation type="submission" date="2013-12" db="EMBL/GenBank/DDBJ databases">
        <title>Annotation of the Mannheimia varigena USDA-ARS-USMARC-1296 complete genome.</title>
        <authorList>
            <person name="Harhay G.P."/>
            <person name="Clawson M.L."/>
            <person name="Murray R.W."/>
            <person name="Lubbers B.V."/>
            <person name="Heaton M.P."/>
            <person name="Chitko-Mckown C.G."/>
            <person name="Harhay D.M."/>
            <person name="Smith T.P.L."/>
        </authorList>
    </citation>
    <scope>NUCLEOTIDE SEQUENCE [LARGE SCALE GENOMIC DNA]</scope>
    <source>
        <strain evidence="1 2">USDA-ARS-USMARC-1296</strain>
    </source>
</reference>
<protein>
    <submittedName>
        <fullName evidence="1">Uncharacterized protein</fullName>
    </submittedName>
</protein>
<evidence type="ECO:0000313" key="2">
    <source>
        <dbReference type="Proteomes" id="UP000066995"/>
    </source>
</evidence>
<gene>
    <name evidence="1" type="ORF">X808_9640</name>
</gene>